<keyword evidence="2" id="KW-0813">Transport</keyword>
<evidence type="ECO:0000256" key="4">
    <source>
        <dbReference type="ARBA" id="ARBA00022692"/>
    </source>
</evidence>
<feature type="transmembrane region" description="Helical" evidence="7">
    <location>
        <begin position="249"/>
        <end position="271"/>
    </location>
</feature>
<evidence type="ECO:0000256" key="2">
    <source>
        <dbReference type="ARBA" id="ARBA00022448"/>
    </source>
</evidence>
<protein>
    <submittedName>
        <fullName evidence="8">MFS transporter</fullName>
    </submittedName>
</protein>
<sequence>MTLWTNRTFVLLLTCATISALGTAASQVAVIFAVRGIGGTPGDIGLVGAAGLVPALAFFLIGGAVADRWPRNLVLVAAGSLSALSQGVLAVLVLTGQARLGHIAAAAAANGLATAFAMPASRGLVMRTVTREHGPRAFATFRLGLNLAQIGGAALGGTLVTVAGAGWVLAIDSLTFAVGVLLGLLMRIEGTITVRGHLGRDLREGWAELRSHRWLGPVIVQFAAVNALAVGAYELVLGPVDAAETLGGAAAWGAITACDAAGMVLGGLLMVRFTAARPLVAAVAGGALTVSPMVAMAAAAPSAVVCVAAVAAGAGVEVFGVNLMVMLHREVRPDRLSRVSAYQSLAGFGLTPAGAALAGPLAAVTGIRGALWTASAALLLVACVVLGLPAVRAAREDTETVGAG</sequence>
<proteinExistence type="predicted"/>
<gene>
    <name evidence="8" type="ORF">ACFSYJ_23180</name>
</gene>
<feature type="transmembrane region" description="Helical" evidence="7">
    <location>
        <begin position="214"/>
        <end position="237"/>
    </location>
</feature>
<feature type="transmembrane region" description="Helical" evidence="7">
    <location>
        <begin position="370"/>
        <end position="391"/>
    </location>
</feature>
<dbReference type="RefSeq" id="WP_345404567.1">
    <property type="nucleotide sequence ID" value="NZ_BAABHG010000016.1"/>
</dbReference>
<keyword evidence="9" id="KW-1185">Reference proteome</keyword>
<dbReference type="CDD" id="cd06173">
    <property type="entry name" value="MFS_MefA_like"/>
    <property type="match status" value="1"/>
</dbReference>
<evidence type="ECO:0000313" key="9">
    <source>
        <dbReference type="Proteomes" id="UP001597419"/>
    </source>
</evidence>
<feature type="transmembrane region" description="Helical" evidence="7">
    <location>
        <begin position="43"/>
        <end position="66"/>
    </location>
</feature>
<organism evidence="8 9">
    <name type="scientific">Amycolatopsis samaneae</name>
    <dbReference type="NCBI Taxonomy" id="664691"/>
    <lineage>
        <taxon>Bacteria</taxon>
        <taxon>Bacillati</taxon>
        <taxon>Actinomycetota</taxon>
        <taxon>Actinomycetes</taxon>
        <taxon>Pseudonocardiales</taxon>
        <taxon>Pseudonocardiaceae</taxon>
        <taxon>Amycolatopsis</taxon>
    </lineage>
</organism>
<dbReference type="PANTHER" id="PTHR23513:SF11">
    <property type="entry name" value="STAPHYLOFERRIN A TRANSPORTER"/>
    <property type="match status" value="1"/>
</dbReference>
<dbReference type="InterPro" id="IPR036259">
    <property type="entry name" value="MFS_trans_sf"/>
</dbReference>
<feature type="transmembrane region" description="Helical" evidence="7">
    <location>
        <begin position="278"/>
        <end position="296"/>
    </location>
</feature>
<dbReference type="Proteomes" id="UP001597419">
    <property type="component" value="Unassembled WGS sequence"/>
</dbReference>
<keyword evidence="4 7" id="KW-0812">Transmembrane</keyword>
<dbReference type="PANTHER" id="PTHR23513">
    <property type="entry name" value="INTEGRAL MEMBRANE EFFLUX PROTEIN-RELATED"/>
    <property type="match status" value="1"/>
</dbReference>
<feature type="transmembrane region" description="Helical" evidence="7">
    <location>
        <begin position="100"/>
        <end position="120"/>
    </location>
</feature>
<feature type="transmembrane region" description="Helical" evidence="7">
    <location>
        <begin position="174"/>
        <end position="194"/>
    </location>
</feature>
<keyword evidence="6 7" id="KW-0472">Membrane</keyword>
<evidence type="ECO:0000256" key="7">
    <source>
        <dbReference type="SAM" id="Phobius"/>
    </source>
</evidence>
<dbReference type="EMBL" id="JBHUKU010000013">
    <property type="protein sequence ID" value="MFD2461527.1"/>
    <property type="molecule type" value="Genomic_DNA"/>
</dbReference>
<dbReference type="Gene3D" id="1.20.1250.20">
    <property type="entry name" value="MFS general substrate transporter like domains"/>
    <property type="match status" value="1"/>
</dbReference>
<evidence type="ECO:0000256" key="1">
    <source>
        <dbReference type="ARBA" id="ARBA00004651"/>
    </source>
</evidence>
<accession>A0ABW5GKZ3</accession>
<feature type="transmembrane region" description="Helical" evidence="7">
    <location>
        <begin position="141"/>
        <end position="168"/>
    </location>
</feature>
<evidence type="ECO:0000256" key="6">
    <source>
        <dbReference type="ARBA" id="ARBA00023136"/>
    </source>
</evidence>
<evidence type="ECO:0000256" key="5">
    <source>
        <dbReference type="ARBA" id="ARBA00022989"/>
    </source>
</evidence>
<name>A0ABW5GKZ3_9PSEU</name>
<comment type="caution">
    <text evidence="8">The sequence shown here is derived from an EMBL/GenBank/DDBJ whole genome shotgun (WGS) entry which is preliminary data.</text>
</comment>
<evidence type="ECO:0000313" key="8">
    <source>
        <dbReference type="EMBL" id="MFD2461527.1"/>
    </source>
</evidence>
<dbReference type="Pfam" id="PF05977">
    <property type="entry name" value="MFS_3"/>
    <property type="match status" value="1"/>
</dbReference>
<dbReference type="SUPFAM" id="SSF103473">
    <property type="entry name" value="MFS general substrate transporter"/>
    <property type="match status" value="1"/>
</dbReference>
<comment type="subcellular location">
    <subcellularLocation>
        <location evidence="1">Cell membrane</location>
        <topology evidence="1">Multi-pass membrane protein</topology>
    </subcellularLocation>
</comment>
<feature type="transmembrane region" description="Helical" evidence="7">
    <location>
        <begin position="302"/>
        <end position="325"/>
    </location>
</feature>
<feature type="transmembrane region" description="Helical" evidence="7">
    <location>
        <begin position="345"/>
        <end position="364"/>
    </location>
</feature>
<evidence type="ECO:0000256" key="3">
    <source>
        <dbReference type="ARBA" id="ARBA00022475"/>
    </source>
</evidence>
<dbReference type="InterPro" id="IPR010290">
    <property type="entry name" value="TM_effector"/>
</dbReference>
<keyword evidence="5 7" id="KW-1133">Transmembrane helix</keyword>
<feature type="transmembrane region" description="Helical" evidence="7">
    <location>
        <begin position="73"/>
        <end position="94"/>
    </location>
</feature>
<reference evidence="9" key="1">
    <citation type="journal article" date="2019" name="Int. J. Syst. Evol. Microbiol.">
        <title>The Global Catalogue of Microorganisms (GCM) 10K type strain sequencing project: providing services to taxonomists for standard genome sequencing and annotation.</title>
        <authorList>
            <consortium name="The Broad Institute Genomics Platform"/>
            <consortium name="The Broad Institute Genome Sequencing Center for Infectious Disease"/>
            <person name="Wu L."/>
            <person name="Ma J."/>
        </authorList>
    </citation>
    <scope>NUCLEOTIDE SEQUENCE [LARGE SCALE GENOMIC DNA]</scope>
    <source>
        <strain evidence="9">CGMCC 4.7643</strain>
    </source>
</reference>
<keyword evidence="3" id="KW-1003">Cell membrane</keyword>